<sequence length="140" mass="16005">MKKSTQELFDLMKKTQAFDTYMEITKEERVETTVSAALEKLLEEKNINKSKCIEASGLDRTYAYQIFSGIKTPSRDKLLALCLGMGLTLEETQTLLKQTGYPPLYPRTERDCAIIHALYQNLTIVNLNELLYEMGLEIIS</sequence>
<dbReference type="InterPro" id="IPR010982">
    <property type="entry name" value="Lambda_DNA-bd_dom_sf"/>
</dbReference>
<dbReference type="Proteomes" id="UP000095003">
    <property type="component" value="Unassembled WGS sequence"/>
</dbReference>
<dbReference type="EMBL" id="MCGI01000002">
    <property type="protein sequence ID" value="ODM12044.1"/>
    <property type="molecule type" value="Genomic_DNA"/>
</dbReference>
<evidence type="ECO:0008006" key="3">
    <source>
        <dbReference type="Google" id="ProtNLM"/>
    </source>
</evidence>
<dbReference type="GeneID" id="93304004"/>
<name>A0A1E3ATR8_9FIRM</name>
<reference evidence="1 2" key="1">
    <citation type="submission" date="2016-07" db="EMBL/GenBank/DDBJ databases">
        <title>Characterization of isolates of Eisenbergiella tayi derived from blood cultures, using whole genome sequencing.</title>
        <authorList>
            <person name="Burdz T."/>
            <person name="Wiebe D."/>
            <person name="Huynh C."/>
            <person name="Bernard K."/>
        </authorList>
    </citation>
    <scope>NUCLEOTIDE SEQUENCE [LARGE SCALE GENOMIC DNA]</scope>
    <source>
        <strain evidence="1 2">NML 120489</strain>
    </source>
</reference>
<accession>A0A1E3ATR8</accession>
<organism evidence="1 2">
    <name type="scientific">Eisenbergiella tayi</name>
    <dbReference type="NCBI Taxonomy" id="1432052"/>
    <lineage>
        <taxon>Bacteria</taxon>
        <taxon>Bacillati</taxon>
        <taxon>Bacillota</taxon>
        <taxon>Clostridia</taxon>
        <taxon>Lachnospirales</taxon>
        <taxon>Lachnospiraceae</taxon>
        <taxon>Eisenbergiella</taxon>
    </lineage>
</organism>
<evidence type="ECO:0000313" key="2">
    <source>
        <dbReference type="Proteomes" id="UP000095003"/>
    </source>
</evidence>
<dbReference type="RefSeq" id="WP_009253303.1">
    <property type="nucleotide sequence ID" value="NZ_BAABXS010000001.1"/>
</dbReference>
<dbReference type="AlphaFoldDB" id="A0A1E3ATR8"/>
<evidence type="ECO:0000313" key="1">
    <source>
        <dbReference type="EMBL" id="ODM12044.1"/>
    </source>
</evidence>
<proteinExistence type="predicted"/>
<comment type="caution">
    <text evidence="1">The sequence shown here is derived from an EMBL/GenBank/DDBJ whole genome shotgun (WGS) entry which is preliminary data.</text>
</comment>
<dbReference type="Gene3D" id="1.10.260.40">
    <property type="entry name" value="lambda repressor-like DNA-binding domains"/>
    <property type="match status" value="1"/>
</dbReference>
<protein>
    <recommendedName>
        <fullName evidence="3">XRE family transcriptional regulator</fullName>
    </recommendedName>
</protein>
<gene>
    <name evidence="1" type="ORF">BEH84_02659</name>
</gene>
<dbReference type="SUPFAM" id="SSF47413">
    <property type="entry name" value="lambda repressor-like DNA-binding domains"/>
    <property type="match status" value="1"/>
</dbReference>
<dbReference type="GO" id="GO:0003677">
    <property type="term" value="F:DNA binding"/>
    <property type="evidence" value="ECO:0007669"/>
    <property type="project" value="InterPro"/>
</dbReference>